<protein>
    <submittedName>
        <fullName evidence="1">Uncharacterized protein</fullName>
    </submittedName>
</protein>
<keyword evidence="2" id="KW-1185">Reference proteome</keyword>
<dbReference type="EMBL" id="JARKIE010000272">
    <property type="protein sequence ID" value="KAJ7659378.1"/>
    <property type="molecule type" value="Genomic_DNA"/>
</dbReference>
<evidence type="ECO:0000313" key="1">
    <source>
        <dbReference type="EMBL" id="KAJ7659378.1"/>
    </source>
</evidence>
<reference evidence="1" key="1">
    <citation type="submission" date="2023-03" db="EMBL/GenBank/DDBJ databases">
        <title>Massive genome expansion in bonnet fungi (Mycena s.s.) driven by repeated elements and novel gene families across ecological guilds.</title>
        <authorList>
            <consortium name="Lawrence Berkeley National Laboratory"/>
            <person name="Harder C.B."/>
            <person name="Miyauchi S."/>
            <person name="Viragh M."/>
            <person name="Kuo A."/>
            <person name="Thoen E."/>
            <person name="Andreopoulos B."/>
            <person name="Lu D."/>
            <person name="Skrede I."/>
            <person name="Drula E."/>
            <person name="Henrissat B."/>
            <person name="Morin E."/>
            <person name="Kohler A."/>
            <person name="Barry K."/>
            <person name="LaButti K."/>
            <person name="Morin E."/>
            <person name="Salamov A."/>
            <person name="Lipzen A."/>
            <person name="Mereny Z."/>
            <person name="Hegedus B."/>
            <person name="Baldrian P."/>
            <person name="Stursova M."/>
            <person name="Weitz H."/>
            <person name="Taylor A."/>
            <person name="Grigoriev I.V."/>
            <person name="Nagy L.G."/>
            <person name="Martin F."/>
            <person name="Kauserud H."/>
        </authorList>
    </citation>
    <scope>NUCLEOTIDE SEQUENCE</scope>
    <source>
        <strain evidence="1">CBHHK067</strain>
    </source>
</reference>
<dbReference type="AlphaFoldDB" id="A0AAD7G1V1"/>
<evidence type="ECO:0000313" key="2">
    <source>
        <dbReference type="Proteomes" id="UP001221757"/>
    </source>
</evidence>
<gene>
    <name evidence="1" type="ORF">B0H17DRAFT_1145391</name>
</gene>
<dbReference type="Proteomes" id="UP001221757">
    <property type="component" value="Unassembled WGS sequence"/>
</dbReference>
<name>A0AAD7G1V1_MYCRO</name>
<comment type="caution">
    <text evidence="1">The sequence shown here is derived from an EMBL/GenBank/DDBJ whole genome shotgun (WGS) entry which is preliminary data.</text>
</comment>
<proteinExistence type="predicted"/>
<organism evidence="1 2">
    <name type="scientific">Mycena rosella</name>
    <name type="common">Pink bonnet</name>
    <name type="synonym">Agaricus rosellus</name>
    <dbReference type="NCBI Taxonomy" id="1033263"/>
    <lineage>
        <taxon>Eukaryota</taxon>
        <taxon>Fungi</taxon>
        <taxon>Dikarya</taxon>
        <taxon>Basidiomycota</taxon>
        <taxon>Agaricomycotina</taxon>
        <taxon>Agaricomycetes</taxon>
        <taxon>Agaricomycetidae</taxon>
        <taxon>Agaricales</taxon>
        <taxon>Marasmiineae</taxon>
        <taxon>Mycenaceae</taxon>
        <taxon>Mycena</taxon>
    </lineage>
</organism>
<sequence>MCRLLPIDGILLWSIQVHKNQGFEAMEWGNELIQRPDARNFGEVEFQRGDAGKIGKQIVQIGRAKASVVRRNLAEIIRVRRIRERRGAGGRGVHALVQGNVSLGELSDGGHPITIKKSATFVKITNDQLIQNMTRWVCVYHTIPVCAVRVQGEKDSNGDQATSGLLRALELRRYETGALPAVLRCCGIWMLIACPFEIQSDVTLFATARFQVVISVSDIARFLSGAVRVENGFDVAAMSE</sequence>
<accession>A0AAD7G1V1</accession>